<gene>
    <name evidence="1" type="ORF">TSUD_380190</name>
</gene>
<dbReference type="EMBL" id="DF974337">
    <property type="protein sequence ID" value="GAU47665.1"/>
    <property type="molecule type" value="Genomic_DNA"/>
</dbReference>
<accession>A0A2Z6PE51</accession>
<evidence type="ECO:0000313" key="2">
    <source>
        <dbReference type="Proteomes" id="UP000242715"/>
    </source>
</evidence>
<sequence length="110" mass="12239">MYPSYSGSLTLMAAPPSHPFGIVQNHLHLKANFVSSVFPSSEAASSLAWVTTNSLSWGHSGSRWQMVELHFGPFFRFRLVILARSWFLVMFLFRTRSVGVAVASGSVGFW</sequence>
<name>A0A2Z6PE51_TRISU</name>
<protein>
    <submittedName>
        <fullName evidence="1">Uncharacterized protein</fullName>
    </submittedName>
</protein>
<evidence type="ECO:0000313" key="1">
    <source>
        <dbReference type="EMBL" id="GAU47665.1"/>
    </source>
</evidence>
<dbReference type="AlphaFoldDB" id="A0A2Z6PE51"/>
<dbReference type="Proteomes" id="UP000242715">
    <property type="component" value="Unassembled WGS sequence"/>
</dbReference>
<reference evidence="2" key="1">
    <citation type="journal article" date="2017" name="Front. Plant Sci.">
        <title>Climate Clever Clovers: New Paradigm to Reduce the Environmental Footprint of Ruminants by Breeding Low Methanogenic Forages Utilizing Haplotype Variation.</title>
        <authorList>
            <person name="Kaur P."/>
            <person name="Appels R."/>
            <person name="Bayer P.E."/>
            <person name="Keeble-Gagnere G."/>
            <person name="Wang J."/>
            <person name="Hirakawa H."/>
            <person name="Shirasawa K."/>
            <person name="Vercoe P."/>
            <person name="Stefanova K."/>
            <person name="Durmic Z."/>
            <person name="Nichols P."/>
            <person name="Revell C."/>
            <person name="Isobe S.N."/>
            <person name="Edwards D."/>
            <person name="Erskine W."/>
        </authorList>
    </citation>
    <scope>NUCLEOTIDE SEQUENCE [LARGE SCALE GENOMIC DNA]</scope>
    <source>
        <strain evidence="2">cv. Daliak</strain>
    </source>
</reference>
<proteinExistence type="predicted"/>
<organism evidence="1 2">
    <name type="scientific">Trifolium subterraneum</name>
    <name type="common">Subterranean clover</name>
    <dbReference type="NCBI Taxonomy" id="3900"/>
    <lineage>
        <taxon>Eukaryota</taxon>
        <taxon>Viridiplantae</taxon>
        <taxon>Streptophyta</taxon>
        <taxon>Embryophyta</taxon>
        <taxon>Tracheophyta</taxon>
        <taxon>Spermatophyta</taxon>
        <taxon>Magnoliopsida</taxon>
        <taxon>eudicotyledons</taxon>
        <taxon>Gunneridae</taxon>
        <taxon>Pentapetalae</taxon>
        <taxon>rosids</taxon>
        <taxon>fabids</taxon>
        <taxon>Fabales</taxon>
        <taxon>Fabaceae</taxon>
        <taxon>Papilionoideae</taxon>
        <taxon>50 kb inversion clade</taxon>
        <taxon>NPAAA clade</taxon>
        <taxon>Hologalegina</taxon>
        <taxon>IRL clade</taxon>
        <taxon>Trifolieae</taxon>
        <taxon>Trifolium</taxon>
    </lineage>
</organism>
<keyword evidence="2" id="KW-1185">Reference proteome</keyword>